<dbReference type="RefSeq" id="WP_090921325.1">
    <property type="nucleotide sequence ID" value="NZ_CP016180.1"/>
</dbReference>
<dbReference type="OrthoDB" id="9775208at2"/>
<dbReference type="GO" id="GO:1901135">
    <property type="term" value="P:carbohydrate derivative metabolic process"/>
    <property type="evidence" value="ECO:0007669"/>
    <property type="project" value="UniProtKB-ARBA"/>
</dbReference>
<feature type="domain" description="Glycosyltransferase subfamily 4-like N-terminal" evidence="2">
    <location>
        <begin position="4"/>
        <end position="151"/>
    </location>
</feature>
<dbReference type="InterPro" id="IPR001296">
    <property type="entry name" value="Glyco_trans_1"/>
</dbReference>
<name>A0A1H7WII0_9PAST</name>
<dbReference type="PANTHER" id="PTHR12526">
    <property type="entry name" value="GLYCOSYLTRANSFERASE"/>
    <property type="match status" value="1"/>
</dbReference>
<evidence type="ECO:0000259" key="2">
    <source>
        <dbReference type="Pfam" id="PF13477"/>
    </source>
</evidence>
<dbReference type="AlphaFoldDB" id="A0A1H7WII0"/>
<dbReference type="PANTHER" id="PTHR12526:SF638">
    <property type="entry name" value="SPORE COAT PROTEIN SA"/>
    <property type="match status" value="1"/>
</dbReference>
<gene>
    <name evidence="3" type="ORF">QJT92_04365</name>
    <name evidence="4" type="ORF">SAMN05444853_10850</name>
</gene>
<keyword evidence="6" id="KW-1185">Reference proteome</keyword>
<evidence type="ECO:0000313" key="3">
    <source>
        <dbReference type="EMBL" id="MDP8085160.1"/>
    </source>
</evidence>
<dbReference type="EMBL" id="JASAVS010000007">
    <property type="protein sequence ID" value="MDP8085160.1"/>
    <property type="molecule type" value="Genomic_DNA"/>
</dbReference>
<sequence>MKKKLLIVVNVDWFFISHRLCIVEEAVKQDWDVYVACADTGRSKEIIDNGINYINLPLSRSGMNPFQELKTLISLFKIYKKIQPDVVHQVTMKPVVYGSVVAKILKIKNVVNAISGLGYNFTSKRKSFTAKSIIRLMKYGFKRENLTIIFQNSDDERELKKLGAVYEKNKIVRIKGSGVDLDTFLYSDFPTFNRIKILFPARMLWDKGVKELKEATDLLKLKYQYKIQFILCGLADTENKAGVTEEYMNNWQDGDYVKWIGYHQDMVQIYKDSHIVVLPSYREGMPKSLLEACAIGRPIVTTNATGCDECVEDGENGFKVSVSSSKELAEAIEKLVNNEQLIKSMAIKSRKKAEKEFDVKNVIAKHIEIYNKGLE</sequence>
<dbReference type="Proteomes" id="UP000198883">
    <property type="component" value="Unassembled WGS sequence"/>
</dbReference>
<dbReference type="GeneID" id="83544131"/>
<dbReference type="Gene3D" id="3.40.50.2000">
    <property type="entry name" value="Glycogen Phosphorylase B"/>
    <property type="match status" value="2"/>
</dbReference>
<organism evidence="4 5">
    <name type="scientific">Phocoenobacter skyensis</name>
    <dbReference type="NCBI Taxonomy" id="97481"/>
    <lineage>
        <taxon>Bacteria</taxon>
        <taxon>Pseudomonadati</taxon>
        <taxon>Pseudomonadota</taxon>
        <taxon>Gammaproteobacteria</taxon>
        <taxon>Pasteurellales</taxon>
        <taxon>Pasteurellaceae</taxon>
        <taxon>Phocoenobacter</taxon>
    </lineage>
</organism>
<evidence type="ECO:0000313" key="6">
    <source>
        <dbReference type="Proteomes" id="UP001224812"/>
    </source>
</evidence>
<evidence type="ECO:0000313" key="5">
    <source>
        <dbReference type="Proteomes" id="UP000198883"/>
    </source>
</evidence>
<reference evidence="3 6" key="3">
    <citation type="journal article" date="2023" name="Front. Microbiol.">
        <title>Phylogeography and host specificity of Pasteurellaceae pathogenic to sea-farmed fish in the north-east Atlantic.</title>
        <authorList>
            <person name="Gulla S."/>
            <person name="Colquhoun D.J."/>
            <person name="Olsen A.B."/>
            <person name="Spilsberg B."/>
            <person name="Lagesen K."/>
            <person name="Aakesson C.P."/>
            <person name="Strom S."/>
            <person name="Manji F."/>
            <person name="Birkbeck T.H."/>
            <person name="Nilsen H.K."/>
        </authorList>
    </citation>
    <scope>NUCLEOTIDE SEQUENCE [LARGE SCALE GENOMIC DNA]</scope>
    <source>
        <strain evidence="3 6">VIO11850</strain>
    </source>
</reference>
<protein>
    <submittedName>
        <fullName evidence="3">Glycosyltransferase family 4 protein</fullName>
    </submittedName>
    <submittedName>
        <fullName evidence="4">Glycosyltransferase involved in cell wall bisynthesis</fullName>
    </submittedName>
</protein>
<reference evidence="4" key="2">
    <citation type="submission" date="2016-10" db="EMBL/GenBank/DDBJ databases">
        <authorList>
            <person name="de Groot N.N."/>
        </authorList>
    </citation>
    <scope>NUCLEOTIDE SEQUENCE [LARGE SCALE GENOMIC DNA]</scope>
    <source>
        <strain evidence="4">DSM 24204</strain>
    </source>
</reference>
<dbReference type="GO" id="GO:0016757">
    <property type="term" value="F:glycosyltransferase activity"/>
    <property type="evidence" value="ECO:0007669"/>
    <property type="project" value="InterPro"/>
</dbReference>
<proteinExistence type="predicted"/>
<accession>A0A1H7WII0</accession>
<evidence type="ECO:0000259" key="1">
    <source>
        <dbReference type="Pfam" id="PF00534"/>
    </source>
</evidence>
<dbReference type="InterPro" id="IPR028098">
    <property type="entry name" value="Glyco_trans_4-like_N"/>
</dbReference>
<evidence type="ECO:0000313" key="4">
    <source>
        <dbReference type="EMBL" id="SEM20808.1"/>
    </source>
</evidence>
<dbReference type="CDD" id="cd03808">
    <property type="entry name" value="GT4_CapM-like"/>
    <property type="match status" value="1"/>
</dbReference>
<dbReference type="Pfam" id="PF13477">
    <property type="entry name" value="Glyco_trans_4_2"/>
    <property type="match status" value="1"/>
</dbReference>
<dbReference type="SUPFAM" id="SSF53756">
    <property type="entry name" value="UDP-Glycosyltransferase/glycogen phosphorylase"/>
    <property type="match status" value="1"/>
</dbReference>
<dbReference type="Proteomes" id="UP001224812">
    <property type="component" value="Unassembled WGS sequence"/>
</dbReference>
<reference evidence="5" key="1">
    <citation type="submission" date="2016-10" db="EMBL/GenBank/DDBJ databases">
        <authorList>
            <person name="Varghese N."/>
            <person name="Submissions S."/>
        </authorList>
    </citation>
    <scope>NUCLEOTIDE SEQUENCE [LARGE SCALE GENOMIC DNA]</scope>
    <source>
        <strain evidence="5">DSM 24204</strain>
    </source>
</reference>
<dbReference type="EMBL" id="FOBN01000008">
    <property type="protein sequence ID" value="SEM20808.1"/>
    <property type="molecule type" value="Genomic_DNA"/>
</dbReference>
<feature type="domain" description="Glycosyl transferase family 1" evidence="1">
    <location>
        <begin position="194"/>
        <end position="351"/>
    </location>
</feature>
<dbReference type="Pfam" id="PF00534">
    <property type="entry name" value="Glycos_transf_1"/>
    <property type="match status" value="1"/>
</dbReference>
<dbReference type="STRING" id="97481.SAMN05444853_10850"/>
<keyword evidence="4" id="KW-0808">Transferase</keyword>